<evidence type="ECO:0000313" key="7">
    <source>
        <dbReference type="Proteomes" id="UP001460270"/>
    </source>
</evidence>
<gene>
    <name evidence="6" type="ORF">WMY93_024574</name>
</gene>
<name>A0AAW0N4E9_9GOBI</name>
<dbReference type="GO" id="GO:0004869">
    <property type="term" value="F:cysteine-type endopeptidase inhibitor activity"/>
    <property type="evidence" value="ECO:0007669"/>
    <property type="project" value="InterPro"/>
</dbReference>
<keyword evidence="3" id="KW-0325">Glycoprotein</keyword>
<feature type="region of interest" description="Disordered" evidence="4">
    <location>
        <begin position="1"/>
        <end position="79"/>
    </location>
</feature>
<reference evidence="7" key="1">
    <citation type="submission" date="2024-04" db="EMBL/GenBank/DDBJ databases">
        <title>Salinicola lusitanus LLJ914,a marine bacterium isolated from the Okinawa Trough.</title>
        <authorList>
            <person name="Li J."/>
        </authorList>
    </citation>
    <scope>NUCLEOTIDE SEQUENCE [LARGE SCALE GENOMIC DNA]</scope>
</reference>
<accession>A0AAW0N4E9</accession>
<organism evidence="6 7">
    <name type="scientific">Mugilogobius chulae</name>
    <name type="common">yellowstripe goby</name>
    <dbReference type="NCBI Taxonomy" id="88201"/>
    <lineage>
        <taxon>Eukaryota</taxon>
        <taxon>Metazoa</taxon>
        <taxon>Chordata</taxon>
        <taxon>Craniata</taxon>
        <taxon>Vertebrata</taxon>
        <taxon>Euteleostomi</taxon>
        <taxon>Actinopterygii</taxon>
        <taxon>Neopterygii</taxon>
        <taxon>Teleostei</taxon>
        <taxon>Neoteleostei</taxon>
        <taxon>Acanthomorphata</taxon>
        <taxon>Gobiaria</taxon>
        <taxon>Gobiiformes</taxon>
        <taxon>Gobioidei</taxon>
        <taxon>Gobiidae</taxon>
        <taxon>Gobionellinae</taxon>
        <taxon>Mugilogobius</taxon>
    </lineage>
</organism>
<evidence type="ECO:0000313" key="6">
    <source>
        <dbReference type="EMBL" id="KAK7889014.1"/>
    </source>
</evidence>
<keyword evidence="1" id="KW-0732">Signal</keyword>
<dbReference type="GO" id="GO:0005576">
    <property type="term" value="C:extracellular region"/>
    <property type="evidence" value="ECO:0007669"/>
    <property type="project" value="TreeGrafter"/>
</dbReference>
<dbReference type="SUPFAM" id="SSF54403">
    <property type="entry name" value="Cystatin/monellin"/>
    <property type="match status" value="2"/>
</dbReference>
<dbReference type="PANTHER" id="PTHR13814">
    <property type="entry name" value="FETUIN"/>
    <property type="match status" value="1"/>
</dbReference>
<evidence type="ECO:0000256" key="3">
    <source>
        <dbReference type="ARBA" id="ARBA00023180"/>
    </source>
</evidence>
<dbReference type="AlphaFoldDB" id="A0AAW0N4E9"/>
<keyword evidence="2" id="KW-1015">Disulfide bond</keyword>
<dbReference type="InterPro" id="IPR046350">
    <property type="entry name" value="Cystatin_sf"/>
</dbReference>
<dbReference type="InterPro" id="IPR000010">
    <property type="entry name" value="Cystatin_dom"/>
</dbReference>
<dbReference type="InterPro" id="IPR050735">
    <property type="entry name" value="Kininogen_Fetuin_HRG"/>
</dbReference>
<dbReference type="PANTHER" id="PTHR13814:SF10">
    <property type="entry name" value="FETUIN-B"/>
    <property type="match status" value="1"/>
</dbReference>
<evidence type="ECO:0000256" key="1">
    <source>
        <dbReference type="ARBA" id="ARBA00022729"/>
    </source>
</evidence>
<feature type="domain" description="Cystatin" evidence="5">
    <location>
        <begin position="239"/>
        <end position="350"/>
    </location>
</feature>
<comment type="caution">
    <text evidence="6">The sequence shown here is derived from an EMBL/GenBank/DDBJ whole genome shotgun (WGS) entry which is preliminary data.</text>
</comment>
<dbReference type="CDD" id="cd00042">
    <property type="entry name" value="CY"/>
    <property type="match status" value="1"/>
</dbReference>
<evidence type="ECO:0000256" key="4">
    <source>
        <dbReference type="SAM" id="MobiDB-lite"/>
    </source>
</evidence>
<dbReference type="EMBL" id="JBBPFD010000018">
    <property type="protein sequence ID" value="KAK7889014.1"/>
    <property type="molecule type" value="Genomic_DNA"/>
</dbReference>
<dbReference type="SMART" id="SM00043">
    <property type="entry name" value="CY"/>
    <property type="match status" value="1"/>
</dbReference>
<evidence type="ECO:0000259" key="5">
    <source>
        <dbReference type="SMART" id="SM00043"/>
    </source>
</evidence>
<dbReference type="Gene3D" id="3.10.450.10">
    <property type="match status" value="2"/>
</dbReference>
<evidence type="ECO:0000256" key="2">
    <source>
        <dbReference type="ARBA" id="ARBA00023157"/>
    </source>
</evidence>
<sequence>MIKKEREKEVKERERERGLEREGGEKEKKREGERKRARDDKERERREKVKQRGEREERKEKERERGDKEKREKTEGDRVGDDVCTHCSWVMDTAPPLDQLKCVLIGWHSSLLTDATDALELDVYLTFGTPPPPPPLVLCHQIDWDSIPGVGEAEVPLGTHPEVPSAYTEVPSAYTEVPSAYTEVPSAYTECPDRLRLSAGAWLVLVLVLLEVQAECRGLAGVGVSSSGVLVGSSCGAPNGHEAPEEASCTDPIVLGAAKQAMDQINKDRTEGYVYHLRDLANAHILKHGENSEMFYLTMNVLETNCSVLHKAHDCEVRDTASVPVYGQCKVAIFISRVHRVVRLYKYNCVVRPVPPEKIHEVCPDCPVLVDKNSEQVQQTITKTLEKFNKESGLHHYFSLLHVNRARLSHKGFCVGSHYKPPTPGEEEVFNVKCEIFEPEVGHIACVLKILPHSDLESLTSRSHSVTVRGSGVANVTLTFSNCTWIWSG</sequence>
<dbReference type="Proteomes" id="UP001460270">
    <property type="component" value="Unassembled WGS sequence"/>
</dbReference>
<protein>
    <recommendedName>
        <fullName evidence="5">Cystatin domain-containing protein</fullName>
    </recommendedName>
</protein>
<keyword evidence="7" id="KW-1185">Reference proteome</keyword>
<proteinExistence type="predicted"/>